<proteinExistence type="predicted"/>
<dbReference type="EMBL" id="JAUJYN010000003">
    <property type="protein sequence ID" value="KAK1276001.1"/>
    <property type="molecule type" value="Genomic_DNA"/>
</dbReference>
<gene>
    <name evidence="3" type="ORF">QJS04_geneDACA000744</name>
    <name evidence="2" type="ORF">QJS04_geneDACA016801</name>
</gene>
<sequence>MLKGLFNKKKKKNKEEKSHWGWWRLKFLTSIRWRRLDFHVSFFDEVLFKILSVLEFVFLLSTLCFFFLCFGCHF</sequence>
<comment type="caution">
    <text evidence="3">The sequence shown here is derived from an EMBL/GenBank/DDBJ whole genome shotgun (WGS) entry which is preliminary data.</text>
</comment>
<evidence type="ECO:0000313" key="3">
    <source>
        <dbReference type="EMBL" id="KAK1276804.1"/>
    </source>
</evidence>
<dbReference type="AlphaFoldDB" id="A0AAV9BKE8"/>
<evidence type="ECO:0000313" key="2">
    <source>
        <dbReference type="EMBL" id="KAK1276001.1"/>
    </source>
</evidence>
<keyword evidence="1" id="KW-1133">Transmembrane helix</keyword>
<evidence type="ECO:0000256" key="1">
    <source>
        <dbReference type="SAM" id="Phobius"/>
    </source>
</evidence>
<keyword evidence="1" id="KW-0812">Transmembrane</keyword>
<protein>
    <submittedName>
        <fullName evidence="3">Uncharacterized protein</fullName>
    </submittedName>
</protein>
<keyword evidence="4" id="KW-1185">Reference proteome</keyword>
<reference evidence="3" key="1">
    <citation type="journal article" date="2023" name="Nat. Commun.">
        <title>Diploid and tetraploid genomes of Acorus and the evolution of monocots.</title>
        <authorList>
            <person name="Ma L."/>
            <person name="Liu K.W."/>
            <person name="Li Z."/>
            <person name="Hsiao Y.Y."/>
            <person name="Qi Y."/>
            <person name="Fu T."/>
            <person name="Tang G.D."/>
            <person name="Zhang D."/>
            <person name="Sun W.H."/>
            <person name="Liu D.K."/>
            <person name="Li Y."/>
            <person name="Chen G.Z."/>
            <person name="Liu X.D."/>
            <person name="Liao X.Y."/>
            <person name="Jiang Y.T."/>
            <person name="Yu X."/>
            <person name="Hao Y."/>
            <person name="Huang J."/>
            <person name="Zhao X.W."/>
            <person name="Ke S."/>
            <person name="Chen Y.Y."/>
            <person name="Wu W.L."/>
            <person name="Hsu J.L."/>
            <person name="Lin Y.F."/>
            <person name="Huang M.D."/>
            <person name="Li C.Y."/>
            <person name="Huang L."/>
            <person name="Wang Z.W."/>
            <person name="Zhao X."/>
            <person name="Zhong W.Y."/>
            <person name="Peng D.H."/>
            <person name="Ahmad S."/>
            <person name="Lan S."/>
            <person name="Zhang J.S."/>
            <person name="Tsai W.C."/>
            <person name="Van de Peer Y."/>
            <person name="Liu Z.J."/>
        </authorList>
    </citation>
    <scope>NUCLEOTIDE SEQUENCE</scope>
    <source>
        <strain evidence="3">SCP</strain>
    </source>
</reference>
<evidence type="ECO:0000313" key="4">
    <source>
        <dbReference type="Proteomes" id="UP001179952"/>
    </source>
</evidence>
<dbReference type="PANTHER" id="PTHR33726:SF3">
    <property type="entry name" value="TRANSMEMBRANE PROTEIN"/>
    <property type="match status" value="1"/>
</dbReference>
<name>A0AAV9BKE8_ACOGR</name>
<organism evidence="3 4">
    <name type="scientific">Acorus gramineus</name>
    <name type="common">Dwarf sweet flag</name>
    <dbReference type="NCBI Taxonomy" id="55184"/>
    <lineage>
        <taxon>Eukaryota</taxon>
        <taxon>Viridiplantae</taxon>
        <taxon>Streptophyta</taxon>
        <taxon>Embryophyta</taxon>
        <taxon>Tracheophyta</taxon>
        <taxon>Spermatophyta</taxon>
        <taxon>Magnoliopsida</taxon>
        <taxon>Liliopsida</taxon>
        <taxon>Acoraceae</taxon>
        <taxon>Acorus</taxon>
    </lineage>
</organism>
<dbReference type="PANTHER" id="PTHR33726">
    <property type="entry name" value="TRANSMEMBRANE PROTEIN"/>
    <property type="match status" value="1"/>
</dbReference>
<accession>A0AAV9BKE8</accession>
<reference evidence="3" key="2">
    <citation type="submission" date="2023-06" db="EMBL/GenBank/DDBJ databases">
        <authorList>
            <person name="Ma L."/>
            <person name="Liu K.-W."/>
            <person name="Li Z."/>
            <person name="Hsiao Y.-Y."/>
            <person name="Qi Y."/>
            <person name="Fu T."/>
            <person name="Tang G."/>
            <person name="Zhang D."/>
            <person name="Sun W.-H."/>
            <person name="Liu D.-K."/>
            <person name="Li Y."/>
            <person name="Chen G.-Z."/>
            <person name="Liu X.-D."/>
            <person name="Liao X.-Y."/>
            <person name="Jiang Y.-T."/>
            <person name="Yu X."/>
            <person name="Hao Y."/>
            <person name="Huang J."/>
            <person name="Zhao X.-W."/>
            <person name="Ke S."/>
            <person name="Chen Y.-Y."/>
            <person name="Wu W.-L."/>
            <person name="Hsu J.-L."/>
            <person name="Lin Y.-F."/>
            <person name="Huang M.-D."/>
            <person name="Li C.-Y."/>
            <person name="Huang L."/>
            <person name="Wang Z.-W."/>
            <person name="Zhao X."/>
            <person name="Zhong W.-Y."/>
            <person name="Peng D.-H."/>
            <person name="Ahmad S."/>
            <person name="Lan S."/>
            <person name="Zhang J.-S."/>
            <person name="Tsai W.-C."/>
            <person name="Van De Peer Y."/>
            <person name="Liu Z.-J."/>
        </authorList>
    </citation>
    <scope>NUCLEOTIDE SEQUENCE</scope>
    <source>
        <strain evidence="3">SCP</strain>
        <tissue evidence="3">Leaves</tissue>
    </source>
</reference>
<keyword evidence="1" id="KW-0472">Membrane</keyword>
<dbReference type="Proteomes" id="UP001179952">
    <property type="component" value="Unassembled WGS sequence"/>
</dbReference>
<dbReference type="EMBL" id="JAUJYN010000003">
    <property type="protein sequence ID" value="KAK1276804.1"/>
    <property type="molecule type" value="Genomic_DNA"/>
</dbReference>
<feature type="transmembrane region" description="Helical" evidence="1">
    <location>
        <begin position="46"/>
        <end position="70"/>
    </location>
</feature>